<evidence type="ECO:0000313" key="1">
    <source>
        <dbReference type="EMBL" id="KAK5976482.1"/>
    </source>
</evidence>
<organism evidence="2 3">
    <name type="scientific">Trichostrongylus colubriformis</name>
    <name type="common">Black scour worm</name>
    <dbReference type="NCBI Taxonomy" id="6319"/>
    <lineage>
        <taxon>Eukaryota</taxon>
        <taxon>Metazoa</taxon>
        <taxon>Ecdysozoa</taxon>
        <taxon>Nematoda</taxon>
        <taxon>Chromadorea</taxon>
        <taxon>Rhabditida</taxon>
        <taxon>Rhabditina</taxon>
        <taxon>Rhabditomorpha</taxon>
        <taxon>Strongyloidea</taxon>
        <taxon>Trichostrongylidae</taxon>
        <taxon>Trichostrongylus</taxon>
    </lineage>
</organism>
<sequence>MRSVTSDPAMKCWENSSTDNVRNCMSTETSELCETRNEVSSQSDLQCEDMMTLCNEQTRVINLEAMLLQKMVECKCPRRLSYLMELFEKVDNVVTSLKTKIQAHKCRRNRGASV</sequence>
<dbReference type="Proteomes" id="UP001331761">
    <property type="component" value="Unassembled WGS sequence"/>
</dbReference>
<comment type="caution">
    <text evidence="2">The sequence shown here is derived from an EMBL/GenBank/DDBJ whole genome shotgun (WGS) entry which is preliminary data.</text>
</comment>
<accession>A0AAN8INK0</accession>
<dbReference type="EMBL" id="WIXE01006655">
    <property type="protein sequence ID" value="KAK5981104.1"/>
    <property type="molecule type" value="Genomic_DNA"/>
</dbReference>
<gene>
    <name evidence="1" type="ORF">GCK32_005341</name>
    <name evidence="2" type="ORF">GCK32_006020</name>
</gene>
<keyword evidence="3" id="KW-1185">Reference proteome</keyword>
<proteinExistence type="predicted"/>
<evidence type="ECO:0000313" key="2">
    <source>
        <dbReference type="EMBL" id="KAK5981104.1"/>
    </source>
</evidence>
<reference evidence="2 3" key="1">
    <citation type="submission" date="2019-10" db="EMBL/GenBank/DDBJ databases">
        <title>Assembly and Annotation for the nematode Trichostrongylus colubriformis.</title>
        <authorList>
            <person name="Martin J."/>
        </authorList>
    </citation>
    <scope>NUCLEOTIDE SEQUENCE [LARGE SCALE GENOMIC DNA]</scope>
    <source>
        <strain evidence="2">G859</strain>
        <tissue evidence="2">Whole worm</tissue>
    </source>
</reference>
<name>A0AAN8INK0_TRICO</name>
<dbReference type="AlphaFoldDB" id="A0AAN8INK0"/>
<protein>
    <submittedName>
        <fullName evidence="2">Uncharacterized protein</fullName>
    </submittedName>
</protein>
<dbReference type="EMBL" id="WIXE01011820">
    <property type="protein sequence ID" value="KAK5976482.1"/>
    <property type="molecule type" value="Genomic_DNA"/>
</dbReference>
<evidence type="ECO:0000313" key="3">
    <source>
        <dbReference type="Proteomes" id="UP001331761"/>
    </source>
</evidence>